<dbReference type="EMBL" id="FQXJ01000003">
    <property type="protein sequence ID" value="SHH31836.1"/>
    <property type="molecule type" value="Genomic_DNA"/>
</dbReference>
<dbReference type="PROSITE" id="PS50977">
    <property type="entry name" value="HTH_TETR_2"/>
    <property type="match status" value="1"/>
</dbReference>
<feature type="DNA-binding region" description="H-T-H motif" evidence="4">
    <location>
        <begin position="49"/>
        <end position="68"/>
    </location>
</feature>
<reference evidence="7" key="1">
    <citation type="submission" date="2016-11" db="EMBL/GenBank/DDBJ databases">
        <authorList>
            <person name="Varghese N."/>
            <person name="Submissions S."/>
        </authorList>
    </citation>
    <scope>NUCLEOTIDE SEQUENCE [LARGE SCALE GENOMIC DNA]</scope>
    <source>
        <strain evidence="7">DSM 15449</strain>
    </source>
</reference>
<organism evidence="6 7">
    <name type="scientific">Desulfosporosinus lacus DSM 15449</name>
    <dbReference type="NCBI Taxonomy" id="1121420"/>
    <lineage>
        <taxon>Bacteria</taxon>
        <taxon>Bacillati</taxon>
        <taxon>Bacillota</taxon>
        <taxon>Clostridia</taxon>
        <taxon>Eubacteriales</taxon>
        <taxon>Desulfitobacteriaceae</taxon>
        <taxon>Desulfosporosinus</taxon>
    </lineage>
</organism>
<dbReference type="PANTHER" id="PTHR43479">
    <property type="entry name" value="ACREF/ENVCD OPERON REPRESSOR-RELATED"/>
    <property type="match status" value="1"/>
</dbReference>
<dbReference type="Gene3D" id="1.10.10.60">
    <property type="entry name" value="Homeodomain-like"/>
    <property type="match status" value="1"/>
</dbReference>
<keyword evidence="2 4" id="KW-0238">DNA-binding</keyword>
<proteinExistence type="predicted"/>
<evidence type="ECO:0000256" key="1">
    <source>
        <dbReference type="ARBA" id="ARBA00023015"/>
    </source>
</evidence>
<dbReference type="InterPro" id="IPR036271">
    <property type="entry name" value="Tet_transcr_reg_TetR-rel_C_sf"/>
</dbReference>
<dbReference type="SUPFAM" id="SSF46689">
    <property type="entry name" value="Homeodomain-like"/>
    <property type="match status" value="1"/>
</dbReference>
<protein>
    <submittedName>
        <fullName evidence="6">Transcriptional regulator, TetR family</fullName>
    </submittedName>
</protein>
<keyword evidence="3" id="KW-0804">Transcription</keyword>
<keyword evidence="7" id="KW-1185">Reference proteome</keyword>
<dbReference type="GO" id="GO:0003677">
    <property type="term" value="F:DNA binding"/>
    <property type="evidence" value="ECO:0007669"/>
    <property type="project" value="UniProtKB-UniRule"/>
</dbReference>
<dbReference type="InterPro" id="IPR050624">
    <property type="entry name" value="HTH-type_Tx_Regulator"/>
</dbReference>
<feature type="domain" description="HTH tetR-type" evidence="5">
    <location>
        <begin position="26"/>
        <end position="86"/>
    </location>
</feature>
<dbReference type="Gene3D" id="1.10.357.10">
    <property type="entry name" value="Tetracycline Repressor, domain 2"/>
    <property type="match status" value="1"/>
</dbReference>
<evidence type="ECO:0000256" key="4">
    <source>
        <dbReference type="PROSITE-ProRule" id="PRU00335"/>
    </source>
</evidence>
<evidence type="ECO:0000256" key="3">
    <source>
        <dbReference type="ARBA" id="ARBA00023163"/>
    </source>
</evidence>
<dbReference type="FunFam" id="1.10.10.60:FF:000141">
    <property type="entry name" value="TetR family transcriptional regulator"/>
    <property type="match status" value="1"/>
</dbReference>
<accession>A0A1M5S045</accession>
<dbReference type="InterPro" id="IPR001647">
    <property type="entry name" value="HTH_TetR"/>
</dbReference>
<dbReference type="InterPro" id="IPR013570">
    <property type="entry name" value="Tscrpt_reg_YsiA_C"/>
</dbReference>
<dbReference type="AlphaFoldDB" id="A0A1M5S045"/>
<dbReference type="PRINTS" id="PR00455">
    <property type="entry name" value="HTHTETR"/>
</dbReference>
<keyword evidence="1" id="KW-0805">Transcription regulation</keyword>
<dbReference type="Pfam" id="PF08359">
    <property type="entry name" value="TetR_C_4"/>
    <property type="match status" value="1"/>
</dbReference>
<gene>
    <name evidence="6" type="ORF">SAMN02746098_00710</name>
</gene>
<sequence>MDDRGSSKSIDHRLSLKEMVPTASREEKQTEIIKAAIRVFSKYGFDGAKMEYIAKEAGIGKGTVYEYFESKDRLFEEILKFSVEKFRIGLKESLEKGESIEQKIMNCSSFTAQFMNDHMEFVHIAMQIKILSEDIRLHYMAVQSVIIEYYKEMVKGAKEKGELRSDLDVELATCCIIGTLDQFCKQRVFIGPRPIGEIDHPAIVDVILRGLR</sequence>
<dbReference type="InterPro" id="IPR009057">
    <property type="entry name" value="Homeodomain-like_sf"/>
</dbReference>
<evidence type="ECO:0000313" key="7">
    <source>
        <dbReference type="Proteomes" id="UP000183954"/>
    </source>
</evidence>
<dbReference type="RefSeq" id="WP_242947441.1">
    <property type="nucleotide sequence ID" value="NZ_FQXJ01000003.1"/>
</dbReference>
<dbReference type="PANTHER" id="PTHR43479:SF11">
    <property type="entry name" value="ACREF_ENVCD OPERON REPRESSOR-RELATED"/>
    <property type="match status" value="1"/>
</dbReference>
<evidence type="ECO:0000256" key="2">
    <source>
        <dbReference type="ARBA" id="ARBA00023125"/>
    </source>
</evidence>
<evidence type="ECO:0000313" key="6">
    <source>
        <dbReference type="EMBL" id="SHH31836.1"/>
    </source>
</evidence>
<dbReference type="GO" id="GO:0045892">
    <property type="term" value="P:negative regulation of DNA-templated transcription"/>
    <property type="evidence" value="ECO:0007669"/>
    <property type="project" value="UniProtKB-ARBA"/>
</dbReference>
<dbReference type="Pfam" id="PF00440">
    <property type="entry name" value="TetR_N"/>
    <property type="match status" value="1"/>
</dbReference>
<dbReference type="Proteomes" id="UP000183954">
    <property type="component" value="Unassembled WGS sequence"/>
</dbReference>
<dbReference type="STRING" id="1121420.SAMN02746098_00710"/>
<name>A0A1M5S045_9FIRM</name>
<evidence type="ECO:0000259" key="5">
    <source>
        <dbReference type="PROSITE" id="PS50977"/>
    </source>
</evidence>
<dbReference type="SUPFAM" id="SSF48498">
    <property type="entry name" value="Tetracyclin repressor-like, C-terminal domain"/>
    <property type="match status" value="1"/>
</dbReference>